<dbReference type="InterPro" id="IPR033207">
    <property type="entry name" value="CCP110"/>
</dbReference>
<organism evidence="3">
    <name type="scientific">Menopon gallinae</name>
    <name type="common">poultry shaft louse</name>
    <dbReference type="NCBI Taxonomy" id="328185"/>
    <lineage>
        <taxon>Eukaryota</taxon>
        <taxon>Metazoa</taxon>
        <taxon>Ecdysozoa</taxon>
        <taxon>Arthropoda</taxon>
        <taxon>Hexapoda</taxon>
        <taxon>Insecta</taxon>
        <taxon>Pterygota</taxon>
        <taxon>Neoptera</taxon>
        <taxon>Paraneoptera</taxon>
        <taxon>Psocodea</taxon>
        <taxon>Troctomorpha</taxon>
        <taxon>Phthiraptera</taxon>
        <taxon>Amblycera</taxon>
        <taxon>Menoponidae</taxon>
        <taxon>Menopon</taxon>
    </lineage>
</organism>
<dbReference type="GO" id="GO:0005814">
    <property type="term" value="C:centriole"/>
    <property type="evidence" value="ECO:0007669"/>
    <property type="project" value="InterPro"/>
</dbReference>
<feature type="compositionally biased region" description="Polar residues" evidence="2">
    <location>
        <begin position="318"/>
        <end position="344"/>
    </location>
</feature>
<evidence type="ECO:0000256" key="2">
    <source>
        <dbReference type="SAM" id="MobiDB-lite"/>
    </source>
</evidence>
<feature type="region of interest" description="Disordered" evidence="2">
    <location>
        <begin position="672"/>
        <end position="712"/>
    </location>
</feature>
<evidence type="ECO:0000256" key="1">
    <source>
        <dbReference type="SAM" id="Coils"/>
    </source>
</evidence>
<dbReference type="Pfam" id="PF16025">
    <property type="entry name" value="CaM_bind"/>
    <property type="match status" value="1"/>
</dbReference>
<feature type="compositionally biased region" description="Polar residues" evidence="2">
    <location>
        <begin position="357"/>
        <end position="369"/>
    </location>
</feature>
<name>A0AAW2HR97_9NEOP</name>
<dbReference type="PANTHER" id="PTHR13594:SF1">
    <property type="entry name" value="CENTRIOLAR COILED-COIL PROTEIN OF 110 KDA"/>
    <property type="match status" value="1"/>
</dbReference>
<evidence type="ECO:0000313" key="3">
    <source>
        <dbReference type="EMBL" id="KAL0272525.1"/>
    </source>
</evidence>
<dbReference type="GO" id="GO:0007099">
    <property type="term" value="P:centriole replication"/>
    <property type="evidence" value="ECO:0007669"/>
    <property type="project" value="InterPro"/>
</dbReference>
<comment type="caution">
    <text evidence="3">The sequence shown here is derived from an EMBL/GenBank/DDBJ whole genome shotgun (WGS) entry which is preliminary data.</text>
</comment>
<gene>
    <name evidence="3" type="ORF">PYX00_005460</name>
</gene>
<feature type="region of interest" description="Disordered" evidence="2">
    <location>
        <begin position="143"/>
        <end position="167"/>
    </location>
</feature>
<dbReference type="GO" id="GO:0032465">
    <property type="term" value="P:regulation of cytokinesis"/>
    <property type="evidence" value="ECO:0007669"/>
    <property type="project" value="InterPro"/>
</dbReference>
<feature type="region of interest" description="Disordered" evidence="2">
    <location>
        <begin position="85"/>
        <end position="108"/>
    </location>
</feature>
<dbReference type="PANTHER" id="PTHR13594">
    <property type="entry name" value="CENTRIOLAR COILED-COIL PROTEIN OF 110 KDA"/>
    <property type="match status" value="1"/>
</dbReference>
<protein>
    <submittedName>
        <fullName evidence="3">Uncharacterized protein</fullName>
    </submittedName>
</protein>
<keyword evidence="1" id="KW-0175">Coiled coil</keyword>
<dbReference type="AlphaFoldDB" id="A0AAW2HR97"/>
<dbReference type="EMBL" id="JARGDH010000003">
    <property type="protein sequence ID" value="KAL0272525.1"/>
    <property type="molecule type" value="Genomic_DNA"/>
</dbReference>
<reference evidence="3" key="1">
    <citation type="journal article" date="2024" name="Gigascience">
        <title>Chromosome-level genome of the poultry shaft louse Menopon gallinae provides insight into the host-switching and adaptive evolution of parasitic lice.</title>
        <authorList>
            <person name="Xu Y."/>
            <person name="Ma L."/>
            <person name="Liu S."/>
            <person name="Liang Y."/>
            <person name="Liu Q."/>
            <person name="He Z."/>
            <person name="Tian L."/>
            <person name="Duan Y."/>
            <person name="Cai W."/>
            <person name="Li H."/>
            <person name="Song F."/>
        </authorList>
    </citation>
    <scope>NUCLEOTIDE SEQUENCE</scope>
    <source>
        <strain evidence="3">Cailab_2023a</strain>
    </source>
</reference>
<dbReference type="GO" id="GO:0032053">
    <property type="term" value="P:ciliary basal body organization"/>
    <property type="evidence" value="ECO:0007669"/>
    <property type="project" value="TreeGrafter"/>
</dbReference>
<feature type="compositionally biased region" description="Basic residues" evidence="2">
    <location>
        <begin position="346"/>
        <end position="356"/>
    </location>
</feature>
<feature type="compositionally biased region" description="Basic and acidic residues" evidence="2">
    <location>
        <begin position="261"/>
        <end position="281"/>
    </location>
</feature>
<feature type="compositionally biased region" description="Polar residues" evidence="2">
    <location>
        <begin position="143"/>
        <end position="154"/>
    </location>
</feature>
<accession>A0AAW2HR97</accession>
<sequence>MNTIIMENLMNALAQMQENPMLNGNAHCGISTYVSCIKVNGRPILPPLITDETRRELVHFREKAIEVENRLAEEKKRRATFVKPNTVSTPSHSLVDMSPLRQSTPTRPDTLRLLPDFIGKTALMSSSSDSRINKSLSVQDNMINSDISSGQRSTNRGRRKSFRSSLEHRLANDDSVQSRKNLYGQSPIIEENFIGDGEDHVKGRWSPLSVDSVSLKDEKSEIVFDEQNYSMTLTESPNLMRQNSYTLLKPSPALLQYIESQKENEDQRRSQSGRKTWDLTKARRNWGTSNSTDSLDVMNKESGESLMNKDGSVEGFQGSKNENSFTDDGSTSPSSYSYKANTPKFQKMKSKVRSKTQKNVPSPKSMNKVSNHEEQKQGSETVFVPLKVKEELNVLSDLFLKLKVEHERQKKELEERQKSEMKELEMMLKKRESELIEASRQNVPVVENIRPQSAKDCYSPCFTDHDSRRTRSMDFNQGPPGRDTDLDVSFQDSLQSRDMYVSKEDAADTDTVSNCSSHLSSMSSDSKLESMPLLDVKKFRTWDIKLEDMQKYNDAAAVITAAAKGFLTRRLLRTAHVQGLITTLRDAISCATQLHDASDLGESDVELMKRLGRQIEAAWEAVYSVFFETDTAAKMQLISADRERLRSISAKAGSAEPKKRISKATLKSLRRKSGSEVLMTRSQITNGSGSASSVRSRMVSSYPSPGNRYRLK</sequence>
<dbReference type="EMBL" id="JARGDH010000003">
    <property type="protein sequence ID" value="KAL0272526.1"/>
    <property type="molecule type" value="Genomic_DNA"/>
</dbReference>
<proteinExistence type="predicted"/>
<dbReference type="GO" id="GO:1903723">
    <property type="term" value="P:negative regulation of centriole elongation"/>
    <property type="evidence" value="ECO:0007669"/>
    <property type="project" value="TreeGrafter"/>
</dbReference>
<feature type="compositionally biased region" description="Low complexity" evidence="2">
    <location>
        <begin position="687"/>
        <end position="705"/>
    </location>
</feature>
<feature type="coiled-coil region" evidence="1">
    <location>
        <begin position="403"/>
        <end position="441"/>
    </location>
</feature>
<feature type="region of interest" description="Disordered" evidence="2">
    <location>
        <begin position="261"/>
        <end position="378"/>
    </location>
</feature>